<dbReference type="GO" id="GO:0016740">
    <property type="term" value="F:transferase activity"/>
    <property type="evidence" value="ECO:0007669"/>
    <property type="project" value="UniProtKB-KW"/>
</dbReference>
<proteinExistence type="predicted"/>
<protein>
    <submittedName>
        <fullName evidence="2">Polysaccharide pyruvyl transferase</fullName>
    </submittedName>
</protein>
<name>A0A485BZ30_RAOTE</name>
<organism evidence="2 3">
    <name type="scientific">Raoultella terrigena</name>
    <name type="common">Klebsiella terrigena</name>
    <dbReference type="NCBI Taxonomy" id="577"/>
    <lineage>
        <taxon>Bacteria</taxon>
        <taxon>Pseudomonadati</taxon>
        <taxon>Pseudomonadota</taxon>
        <taxon>Gammaproteobacteria</taxon>
        <taxon>Enterobacterales</taxon>
        <taxon>Enterobacteriaceae</taxon>
        <taxon>Klebsiella/Raoultella group</taxon>
        <taxon>Raoultella</taxon>
    </lineage>
</organism>
<dbReference type="EMBL" id="CAADJG010000002">
    <property type="protein sequence ID" value="VFS78334.1"/>
    <property type="molecule type" value="Genomic_DNA"/>
</dbReference>
<gene>
    <name evidence="2" type="ORF">NCTC13038_03870</name>
</gene>
<feature type="domain" description="Polysaccharide pyruvyl transferase" evidence="1">
    <location>
        <begin position="103"/>
        <end position="258"/>
    </location>
</feature>
<keyword evidence="2" id="KW-0808">Transferase</keyword>
<evidence type="ECO:0000313" key="3">
    <source>
        <dbReference type="Proteomes" id="UP000332594"/>
    </source>
</evidence>
<dbReference type="Pfam" id="PF04230">
    <property type="entry name" value="PS_pyruv_trans"/>
    <property type="match status" value="1"/>
</dbReference>
<dbReference type="AlphaFoldDB" id="A0A485BZ30"/>
<dbReference type="Proteomes" id="UP000332594">
    <property type="component" value="Unassembled WGS sequence"/>
</dbReference>
<accession>A0A485BZ30</accession>
<dbReference type="InterPro" id="IPR007345">
    <property type="entry name" value="Polysacch_pyruvyl_Trfase"/>
</dbReference>
<sequence>MNVKKTLPITEFLNAEDGSVLIVVGGEVLSADVVGLFTHVQKNPLHAKLIRAGNKLFPQLIKNIAKQNYGAIWDYPYIPQINSFKNKVKVIYNTVGGIPYPSQKENITNAAYISSRDERTYNAVSSMVPTELVPDSVLMVSSLIDFDFLENHVRLEIKNLVKSKKIITVQACPYKVQFTYQEMARELDLIASTSDVQPVLLPIGYASGHDDVVFLQKVKDASLSGLAIYDDLSVWEIMYMIASSEAFYGTSLHGVITANVLRSSSLLH</sequence>
<reference evidence="2 3" key="1">
    <citation type="submission" date="2019-03" db="EMBL/GenBank/DDBJ databases">
        <authorList>
            <consortium name="Pathogen Informatics"/>
        </authorList>
    </citation>
    <scope>NUCLEOTIDE SEQUENCE [LARGE SCALE GENOMIC DNA]</scope>
    <source>
        <strain evidence="2 3">NCTC13038</strain>
    </source>
</reference>
<evidence type="ECO:0000259" key="1">
    <source>
        <dbReference type="Pfam" id="PF04230"/>
    </source>
</evidence>
<evidence type="ECO:0000313" key="2">
    <source>
        <dbReference type="EMBL" id="VFS78334.1"/>
    </source>
</evidence>